<gene>
    <name evidence="2" type="ordered locus">Rfer_1678</name>
</gene>
<comment type="similarity">
    <text evidence="1">Belongs to the ComF/GntX family.</text>
</comment>
<dbReference type="Gene3D" id="3.40.50.2020">
    <property type="match status" value="1"/>
</dbReference>
<protein>
    <submittedName>
        <fullName evidence="2">ComF family protein</fullName>
    </submittedName>
</protein>
<organism evidence="2 3">
    <name type="scientific">Albidiferax ferrireducens (strain ATCC BAA-621 / DSM 15236 / T118)</name>
    <name type="common">Rhodoferax ferrireducens</name>
    <dbReference type="NCBI Taxonomy" id="338969"/>
    <lineage>
        <taxon>Bacteria</taxon>
        <taxon>Pseudomonadati</taxon>
        <taxon>Pseudomonadota</taxon>
        <taxon>Betaproteobacteria</taxon>
        <taxon>Burkholderiales</taxon>
        <taxon>Comamonadaceae</taxon>
        <taxon>Rhodoferax</taxon>
    </lineage>
</organism>
<dbReference type="AlphaFoldDB" id="Q21XU5"/>
<dbReference type="KEGG" id="rfr:Rfer_1678"/>
<dbReference type="STRING" id="338969.Rfer_1678"/>
<dbReference type="InterPro" id="IPR051910">
    <property type="entry name" value="ComF/GntX_DNA_util-trans"/>
</dbReference>
<dbReference type="PANTHER" id="PTHR47505">
    <property type="entry name" value="DNA UTILIZATION PROTEIN YHGH"/>
    <property type="match status" value="1"/>
</dbReference>
<proteinExistence type="inferred from homology"/>
<evidence type="ECO:0000313" key="3">
    <source>
        <dbReference type="Proteomes" id="UP000008332"/>
    </source>
</evidence>
<evidence type="ECO:0000313" key="2">
    <source>
        <dbReference type="EMBL" id="ABD69408.1"/>
    </source>
</evidence>
<sequence>MLKGTSRVLNSLPSQCRVCHAWPAQPICETCVSRFAQPQPRCETCALPVPQHIRRCGACVKTPAPLDACLAAVAYAFPWSDLIVDYKFHNNPGLANAFALLLRSTPWVEPALDAADLVLTMPLSRQRLQTRGFNQALLLAHRLAPDKTNTRLLLRIKDTPAQSSLKRAERLDSLKDAFAVDPLLVAQLKGARVVLVDDVMTSGASLFCAARTLRAAGAAHITGLVIARTE</sequence>
<dbReference type="HOGENOM" id="CLU_054549_0_0_4"/>
<reference evidence="3" key="1">
    <citation type="submission" date="2006-02" db="EMBL/GenBank/DDBJ databases">
        <title>Complete sequence of chromosome of Rhodoferax ferrireducens DSM 15236.</title>
        <authorList>
            <person name="Copeland A."/>
            <person name="Lucas S."/>
            <person name="Lapidus A."/>
            <person name="Barry K."/>
            <person name="Detter J.C."/>
            <person name="Glavina del Rio T."/>
            <person name="Hammon N."/>
            <person name="Israni S."/>
            <person name="Pitluck S."/>
            <person name="Brettin T."/>
            <person name="Bruce D."/>
            <person name="Han C."/>
            <person name="Tapia R."/>
            <person name="Gilna P."/>
            <person name="Kiss H."/>
            <person name="Schmutz J."/>
            <person name="Larimer F."/>
            <person name="Land M."/>
            <person name="Kyrpides N."/>
            <person name="Ivanova N."/>
            <person name="Richardson P."/>
        </authorList>
    </citation>
    <scope>NUCLEOTIDE SEQUENCE [LARGE SCALE GENOMIC DNA]</scope>
    <source>
        <strain evidence="3">ATCC BAA-621 / DSM 15236 / T118</strain>
    </source>
</reference>
<dbReference type="Proteomes" id="UP000008332">
    <property type="component" value="Chromosome"/>
</dbReference>
<dbReference type="InterPro" id="IPR029057">
    <property type="entry name" value="PRTase-like"/>
</dbReference>
<keyword evidence="3" id="KW-1185">Reference proteome</keyword>
<accession>Q21XU5</accession>
<evidence type="ECO:0000256" key="1">
    <source>
        <dbReference type="ARBA" id="ARBA00008007"/>
    </source>
</evidence>
<dbReference type="PANTHER" id="PTHR47505:SF1">
    <property type="entry name" value="DNA UTILIZATION PROTEIN YHGH"/>
    <property type="match status" value="1"/>
</dbReference>
<dbReference type="SUPFAM" id="SSF53271">
    <property type="entry name" value="PRTase-like"/>
    <property type="match status" value="1"/>
</dbReference>
<dbReference type="InterPro" id="IPR000836">
    <property type="entry name" value="PRTase_dom"/>
</dbReference>
<dbReference type="eggNOG" id="COG1040">
    <property type="taxonomic scope" value="Bacteria"/>
</dbReference>
<dbReference type="CDD" id="cd06223">
    <property type="entry name" value="PRTases_typeI"/>
    <property type="match status" value="1"/>
</dbReference>
<name>Q21XU5_ALBFT</name>
<dbReference type="EMBL" id="CP000267">
    <property type="protein sequence ID" value="ABD69408.1"/>
    <property type="molecule type" value="Genomic_DNA"/>
</dbReference>